<feature type="compositionally biased region" description="Polar residues" evidence="1">
    <location>
        <begin position="337"/>
        <end position="357"/>
    </location>
</feature>
<feature type="region of interest" description="Disordered" evidence="1">
    <location>
        <begin position="306"/>
        <end position="405"/>
    </location>
</feature>
<feature type="compositionally biased region" description="Basic and acidic residues" evidence="1">
    <location>
        <begin position="359"/>
        <end position="390"/>
    </location>
</feature>
<evidence type="ECO:0000313" key="2">
    <source>
        <dbReference type="EMBL" id="TGZ47591.1"/>
    </source>
</evidence>
<dbReference type="AlphaFoldDB" id="A0A4S2KE31"/>
<reference evidence="2 3" key="1">
    <citation type="journal article" date="2019" name="Philos. Trans. R. Soc. Lond., B, Biol. Sci.">
        <title>Ant behaviour and brain gene expression of defending hosts depend on the ecological success of the intruding social parasite.</title>
        <authorList>
            <person name="Kaur R."/>
            <person name="Stoldt M."/>
            <person name="Jongepier E."/>
            <person name="Feldmeyer B."/>
            <person name="Menzel F."/>
            <person name="Bornberg-Bauer E."/>
            <person name="Foitzik S."/>
        </authorList>
    </citation>
    <scope>NUCLEOTIDE SEQUENCE [LARGE SCALE GENOMIC DNA]</scope>
    <source>
        <tissue evidence="2">Whole body</tissue>
    </source>
</reference>
<evidence type="ECO:0000256" key="1">
    <source>
        <dbReference type="SAM" id="MobiDB-lite"/>
    </source>
</evidence>
<feature type="compositionally biased region" description="Polar residues" evidence="1">
    <location>
        <begin position="391"/>
        <end position="405"/>
    </location>
</feature>
<evidence type="ECO:0000313" key="3">
    <source>
        <dbReference type="Proteomes" id="UP000310200"/>
    </source>
</evidence>
<comment type="caution">
    <text evidence="2">The sequence shown here is derived from an EMBL/GenBank/DDBJ whole genome shotgun (WGS) entry which is preliminary data.</text>
</comment>
<feature type="compositionally biased region" description="Low complexity" evidence="1">
    <location>
        <begin position="603"/>
        <end position="617"/>
    </location>
</feature>
<feature type="region of interest" description="Disordered" evidence="1">
    <location>
        <begin position="603"/>
        <end position="625"/>
    </location>
</feature>
<proteinExistence type="predicted"/>
<sequence length="753" mass="83444">MVNDAPAREIPITELDYLLRNNLTAALLLPDRPIVFESTCRSRNSSIEIMKWFLLVAIFAVAQHQGVTGFPRDVFGVSDHVEKIERNREETYTLEDIKTKLEDLTKSRPNSLKNAQATGFVPLDKQFAAFNIPILSKAVDDISNVLGRLKSSYEQKILSWENTVKSKYEHLKDLVTKGKATKDQSGLENVASSNKTQVNTPQTASTLDESEVNQQSNIFGRSLNIPLVASIQSYLSDKIENIKLSYQRIKEMTYLQNVIDNAKYYIDVLKNKLNKNTKDQSTLENIASDDKTQENATQTISILDELVNQQPTPGENDNKKEESEVDKEIEEDKDQLTPENTVSGDKTQVDETQTASTLDLDRPTPGENDNKKEESEADEEIRGRFLRETKNQLTPKNTVSGDKTQVNEIQTASTLDESVVTQQPKTVVRGYRKRAGRWHDQVRTLSDMAKSIDSVLLLTFALLFVRADEHERWNTPPELTPESVKILNNEEPQTRLFSFVPTATVSLNAGNNNAHSVSLGASLDGISLSESNTYNHPTGYGLDGSSVSKSATVSAGLSGISTASAEAHSNGNNAKTESHSFSFGQATATSFGTIENGQTITGAISSAGSSQSSTTGGNRRQFSQTGAVNARYPYWPTWSNIGPNNGHNDQRFNRPTLTVSKPCDETRPTLNIDAPDAFRREQNPTIHIYKWRPNHRVSRPSFSIEHQLNDSRNGQIHGSTSLQIESKDSKQGYSDGDLISDLAQTVGELLDIV</sequence>
<name>A0A4S2KE31_9HYME</name>
<feature type="compositionally biased region" description="Polar residues" evidence="1">
    <location>
        <begin position="306"/>
        <end position="315"/>
    </location>
</feature>
<protein>
    <submittedName>
        <fullName evidence="2">Uncharacterized protein</fullName>
    </submittedName>
</protein>
<feature type="compositionally biased region" description="Acidic residues" evidence="1">
    <location>
        <begin position="323"/>
        <end position="333"/>
    </location>
</feature>
<organism evidence="2 3">
    <name type="scientific">Temnothorax longispinosus</name>
    <dbReference type="NCBI Taxonomy" id="300112"/>
    <lineage>
        <taxon>Eukaryota</taxon>
        <taxon>Metazoa</taxon>
        <taxon>Ecdysozoa</taxon>
        <taxon>Arthropoda</taxon>
        <taxon>Hexapoda</taxon>
        <taxon>Insecta</taxon>
        <taxon>Pterygota</taxon>
        <taxon>Neoptera</taxon>
        <taxon>Endopterygota</taxon>
        <taxon>Hymenoptera</taxon>
        <taxon>Apocrita</taxon>
        <taxon>Aculeata</taxon>
        <taxon>Formicoidea</taxon>
        <taxon>Formicidae</taxon>
        <taxon>Myrmicinae</taxon>
        <taxon>Temnothorax</taxon>
    </lineage>
</organism>
<keyword evidence="3" id="KW-1185">Reference proteome</keyword>
<dbReference type="EMBL" id="QBLH01002723">
    <property type="protein sequence ID" value="TGZ47591.1"/>
    <property type="molecule type" value="Genomic_DNA"/>
</dbReference>
<accession>A0A4S2KE31</accession>
<gene>
    <name evidence="2" type="ORF">DBV15_03451</name>
</gene>
<dbReference type="Proteomes" id="UP000310200">
    <property type="component" value="Unassembled WGS sequence"/>
</dbReference>
<feature type="region of interest" description="Disordered" evidence="1">
    <location>
        <begin position="183"/>
        <end position="211"/>
    </location>
</feature>